<dbReference type="CDD" id="cd06267">
    <property type="entry name" value="PBP1_LacI_sugar_binding-like"/>
    <property type="match status" value="1"/>
</dbReference>
<evidence type="ECO:0000313" key="6">
    <source>
        <dbReference type="Proteomes" id="UP000029067"/>
    </source>
</evidence>
<dbReference type="SMART" id="SM00354">
    <property type="entry name" value="HTH_LACI"/>
    <property type="match status" value="1"/>
</dbReference>
<dbReference type="OrthoDB" id="3510266at2"/>
<dbReference type="Gene3D" id="3.40.50.2300">
    <property type="match status" value="2"/>
</dbReference>
<proteinExistence type="predicted"/>
<evidence type="ECO:0000256" key="1">
    <source>
        <dbReference type="ARBA" id="ARBA00023015"/>
    </source>
</evidence>
<gene>
    <name evidence="5" type="ORF">BCUN_0669</name>
</gene>
<dbReference type="InterPro" id="IPR010982">
    <property type="entry name" value="Lambda_DNA-bd_dom_sf"/>
</dbReference>
<keyword evidence="2" id="KW-0238">DNA-binding</keyword>
<feature type="domain" description="HTH lacI-type" evidence="4">
    <location>
        <begin position="3"/>
        <end position="57"/>
    </location>
</feature>
<evidence type="ECO:0000256" key="2">
    <source>
        <dbReference type="ARBA" id="ARBA00023125"/>
    </source>
</evidence>
<dbReference type="GO" id="GO:0000976">
    <property type="term" value="F:transcription cis-regulatory region binding"/>
    <property type="evidence" value="ECO:0007669"/>
    <property type="project" value="TreeGrafter"/>
</dbReference>
<dbReference type="SUPFAM" id="SSF53822">
    <property type="entry name" value="Periplasmic binding protein-like I"/>
    <property type="match status" value="1"/>
</dbReference>
<dbReference type="SUPFAM" id="SSF47413">
    <property type="entry name" value="lambda repressor-like DNA-binding domains"/>
    <property type="match status" value="1"/>
</dbReference>
<keyword evidence="1" id="KW-0805">Transcription regulation</keyword>
<protein>
    <submittedName>
        <fullName evidence="5">LacI-type transcriptional regulator</fullName>
    </submittedName>
</protein>
<sequence length="334" mass="36221">MKASIEDVARRAGVSTATVSRTFSKPHLVSEHTRRKVQEAADELGFFVSRSAAILKSGRMYRVALLFGGTQIDWFTARIIEGLNSVLRDAGYDLVVYPIGDDEARQAFFDDLPVRGNADAVIVSSFDVGERQRQRLEQAKVPLVGINSNSPAFSASVGIDDSQAVTTAMHYLMNLGHRNIAYVYEKFSNSLQYSSHARIDAFERICGQTPGMQGTIYDIDPGVEVRGAVIGALVNAAERPTALLCHQDSIAIPFFFTMQQNGLRIPGDISVMGFDDSQFAADVGLTTIRQDPVASAAEAARLTIDLIEGRPPEDPHLMSPTSLVIRSSTVAPAG</sequence>
<dbReference type="Proteomes" id="UP000029067">
    <property type="component" value="Unassembled WGS sequence"/>
</dbReference>
<keyword evidence="3" id="KW-0804">Transcription</keyword>
<dbReference type="InterPro" id="IPR046335">
    <property type="entry name" value="LacI/GalR-like_sensor"/>
</dbReference>
<dbReference type="EMBL" id="JGYV01000001">
    <property type="protein sequence ID" value="KFI66162.1"/>
    <property type="molecule type" value="Genomic_DNA"/>
</dbReference>
<keyword evidence="6" id="KW-1185">Reference proteome</keyword>
<dbReference type="Pfam" id="PF13377">
    <property type="entry name" value="Peripla_BP_3"/>
    <property type="match status" value="1"/>
</dbReference>
<evidence type="ECO:0000259" key="4">
    <source>
        <dbReference type="PROSITE" id="PS50932"/>
    </source>
</evidence>
<dbReference type="CDD" id="cd01392">
    <property type="entry name" value="HTH_LacI"/>
    <property type="match status" value="1"/>
</dbReference>
<dbReference type="Pfam" id="PF00356">
    <property type="entry name" value="LacI"/>
    <property type="match status" value="1"/>
</dbReference>
<dbReference type="GO" id="GO:0003700">
    <property type="term" value="F:DNA-binding transcription factor activity"/>
    <property type="evidence" value="ECO:0007669"/>
    <property type="project" value="TreeGrafter"/>
</dbReference>
<dbReference type="InterPro" id="IPR028082">
    <property type="entry name" value="Peripla_BP_I"/>
</dbReference>
<dbReference type="eggNOG" id="COG1609">
    <property type="taxonomic scope" value="Bacteria"/>
</dbReference>
<reference evidence="5 6" key="1">
    <citation type="submission" date="2014-03" db="EMBL/GenBank/DDBJ databases">
        <title>Genomics of Bifidobacteria.</title>
        <authorList>
            <person name="Ventura M."/>
            <person name="Milani C."/>
            <person name="Lugli G.A."/>
        </authorList>
    </citation>
    <scope>NUCLEOTIDE SEQUENCE [LARGE SCALE GENOMIC DNA]</scope>
    <source>
        <strain evidence="5 6">LMG 10738</strain>
    </source>
</reference>
<dbReference type="PROSITE" id="PS50932">
    <property type="entry name" value="HTH_LACI_2"/>
    <property type="match status" value="1"/>
</dbReference>
<accession>A0A087B562</accession>
<dbReference type="STRING" id="1688.BCUN_0669"/>
<organism evidence="5 6">
    <name type="scientific">Bifidobacterium cuniculi</name>
    <dbReference type="NCBI Taxonomy" id="1688"/>
    <lineage>
        <taxon>Bacteria</taxon>
        <taxon>Bacillati</taxon>
        <taxon>Actinomycetota</taxon>
        <taxon>Actinomycetes</taxon>
        <taxon>Bifidobacteriales</taxon>
        <taxon>Bifidobacteriaceae</taxon>
        <taxon>Bifidobacterium</taxon>
    </lineage>
</organism>
<dbReference type="Gene3D" id="1.10.260.40">
    <property type="entry name" value="lambda repressor-like DNA-binding domains"/>
    <property type="match status" value="1"/>
</dbReference>
<dbReference type="AlphaFoldDB" id="A0A087B562"/>
<dbReference type="RefSeq" id="WP_033518331.1">
    <property type="nucleotide sequence ID" value="NZ_JGYV01000001.1"/>
</dbReference>
<dbReference type="InterPro" id="IPR000843">
    <property type="entry name" value="HTH_LacI"/>
</dbReference>
<evidence type="ECO:0000313" key="5">
    <source>
        <dbReference type="EMBL" id="KFI66162.1"/>
    </source>
</evidence>
<name>A0A087B562_9BIFI</name>
<comment type="caution">
    <text evidence="5">The sequence shown here is derived from an EMBL/GenBank/DDBJ whole genome shotgun (WGS) entry which is preliminary data.</text>
</comment>
<evidence type="ECO:0000256" key="3">
    <source>
        <dbReference type="ARBA" id="ARBA00023163"/>
    </source>
</evidence>
<dbReference type="PANTHER" id="PTHR30146:SF153">
    <property type="entry name" value="LACTOSE OPERON REPRESSOR"/>
    <property type="match status" value="1"/>
</dbReference>
<dbReference type="PANTHER" id="PTHR30146">
    <property type="entry name" value="LACI-RELATED TRANSCRIPTIONAL REPRESSOR"/>
    <property type="match status" value="1"/>
</dbReference>